<dbReference type="PANTHER" id="PTHR48081">
    <property type="entry name" value="AB HYDROLASE SUPERFAMILY PROTEIN C4A8.06C"/>
    <property type="match status" value="1"/>
</dbReference>
<comment type="caution">
    <text evidence="4">The sequence shown here is derived from an EMBL/GenBank/DDBJ whole genome shotgun (WGS) entry which is preliminary data.</text>
</comment>
<dbReference type="SUPFAM" id="SSF53474">
    <property type="entry name" value="alpha/beta-Hydrolases"/>
    <property type="match status" value="1"/>
</dbReference>
<dbReference type="InterPro" id="IPR013094">
    <property type="entry name" value="AB_hydrolase_3"/>
</dbReference>
<gene>
    <name evidence="4" type="ORF">PCOR1329_LOCUS40493</name>
</gene>
<feature type="domain" description="Alpha/beta hydrolase fold-3" evidence="3">
    <location>
        <begin position="116"/>
        <end position="245"/>
    </location>
</feature>
<feature type="chain" id="PRO_5046963801" description="Alpha/beta hydrolase fold-3 domain-containing protein" evidence="2">
    <location>
        <begin position="30"/>
        <end position="327"/>
    </location>
</feature>
<keyword evidence="1" id="KW-0378">Hydrolase</keyword>
<protein>
    <recommendedName>
        <fullName evidence="3">Alpha/beta hydrolase fold-3 domain-containing protein</fullName>
    </recommendedName>
</protein>
<accession>A0ABN9TMK7</accession>
<name>A0ABN9TMK7_9DINO</name>
<evidence type="ECO:0000256" key="1">
    <source>
        <dbReference type="ARBA" id="ARBA00022801"/>
    </source>
</evidence>
<keyword evidence="5" id="KW-1185">Reference proteome</keyword>
<reference evidence="4" key="1">
    <citation type="submission" date="2023-10" db="EMBL/GenBank/DDBJ databases">
        <authorList>
            <person name="Chen Y."/>
            <person name="Shah S."/>
            <person name="Dougan E. K."/>
            <person name="Thang M."/>
            <person name="Chan C."/>
        </authorList>
    </citation>
    <scope>NUCLEOTIDE SEQUENCE [LARGE SCALE GENOMIC DNA]</scope>
</reference>
<dbReference type="Pfam" id="PF07859">
    <property type="entry name" value="Abhydrolase_3"/>
    <property type="match status" value="1"/>
</dbReference>
<sequence>MAVPRRGARRGALVAAGLLWLAPPPGAWAEGPPVSRVPFLDGATRYCYEALVADPGCCRDRQQSFGVESMDISRAGAAWRCVAPAEGGDCLDSRPGPRGEDRLWWPRESDCSTPRVLYVHGGEWRSHGPSQGSYDVLASKLADASGALVFVPDYRLVPVGNASDALRGLLEAWRWLSSHGPGGRDCGGAGTPPLFVGGDSAGGGTGLSLVLMLTGKVDVGPPAAGYFGYSPWLNLACTTPTYYSNAFAAFADDSGDTDYIGDIFHRGMPGRTSAEQRALALAYVAGIEDMLTDAIVSPFFATEALLGPCPPCTWRSAPRRLGPGTAL</sequence>
<dbReference type="Gene3D" id="3.40.50.1820">
    <property type="entry name" value="alpha/beta hydrolase"/>
    <property type="match status" value="1"/>
</dbReference>
<proteinExistence type="predicted"/>
<dbReference type="PANTHER" id="PTHR48081:SF8">
    <property type="entry name" value="ALPHA_BETA HYDROLASE FOLD-3 DOMAIN-CONTAINING PROTEIN-RELATED"/>
    <property type="match status" value="1"/>
</dbReference>
<dbReference type="InterPro" id="IPR029058">
    <property type="entry name" value="AB_hydrolase_fold"/>
</dbReference>
<keyword evidence="2" id="KW-0732">Signal</keyword>
<dbReference type="Proteomes" id="UP001189429">
    <property type="component" value="Unassembled WGS sequence"/>
</dbReference>
<evidence type="ECO:0000259" key="3">
    <source>
        <dbReference type="Pfam" id="PF07859"/>
    </source>
</evidence>
<evidence type="ECO:0000313" key="5">
    <source>
        <dbReference type="Proteomes" id="UP001189429"/>
    </source>
</evidence>
<organism evidence="4 5">
    <name type="scientific">Prorocentrum cordatum</name>
    <dbReference type="NCBI Taxonomy" id="2364126"/>
    <lineage>
        <taxon>Eukaryota</taxon>
        <taxon>Sar</taxon>
        <taxon>Alveolata</taxon>
        <taxon>Dinophyceae</taxon>
        <taxon>Prorocentrales</taxon>
        <taxon>Prorocentraceae</taxon>
        <taxon>Prorocentrum</taxon>
    </lineage>
</organism>
<feature type="signal peptide" evidence="2">
    <location>
        <begin position="1"/>
        <end position="29"/>
    </location>
</feature>
<evidence type="ECO:0000256" key="2">
    <source>
        <dbReference type="SAM" id="SignalP"/>
    </source>
</evidence>
<dbReference type="EMBL" id="CAUYUJ010014883">
    <property type="protein sequence ID" value="CAK0847217.1"/>
    <property type="molecule type" value="Genomic_DNA"/>
</dbReference>
<evidence type="ECO:0000313" key="4">
    <source>
        <dbReference type="EMBL" id="CAK0847217.1"/>
    </source>
</evidence>
<dbReference type="InterPro" id="IPR050300">
    <property type="entry name" value="GDXG_lipolytic_enzyme"/>
</dbReference>